<dbReference type="GO" id="GO:0016791">
    <property type="term" value="F:phosphatase activity"/>
    <property type="evidence" value="ECO:0007669"/>
    <property type="project" value="InterPro"/>
</dbReference>
<keyword evidence="4" id="KW-1133">Transmembrane helix</keyword>
<accession>A0A3M2V5A3</accession>
<dbReference type="InterPro" id="IPR029033">
    <property type="entry name" value="His_PPase_superfam"/>
</dbReference>
<keyword evidence="2" id="KW-0574">Periplasm</keyword>
<comment type="caution">
    <text evidence="5">The sequence shown here is derived from an EMBL/GenBank/DDBJ whole genome shotgun (WGS) entry which is preliminary data.</text>
</comment>
<dbReference type="PIRSF" id="PIRSF011416">
    <property type="entry name" value="Ais-TraG-AfrS"/>
    <property type="match status" value="1"/>
</dbReference>
<evidence type="ECO:0000256" key="2">
    <source>
        <dbReference type="ARBA" id="ARBA00022764"/>
    </source>
</evidence>
<evidence type="ECO:0000313" key="5">
    <source>
        <dbReference type="EMBL" id="RML34286.1"/>
    </source>
</evidence>
<dbReference type="Gene3D" id="3.40.50.1240">
    <property type="entry name" value="Phosphoglycerate mutase-like"/>
    <property type="match status" value="1"/>
</dbReference>
<keyword evidence="3" id="KW-0378">Hydrolase</keyword>
<dbReference type="EMBL" id="RBNL01004305">
    <property type="protein sequence ID" value="RML34286.1"/>
    <property type="molecule type" value="Genomic_DNA"/>
</dbReference>
<dbReference type="SUPFAM" id="SSF53254">
    <property type="entry name" value="Phosphoglycerate mutase-like"/>
    <property type="match status" value="1"/>
</dbReference>
<sequence>MSHTFIHDQGEPKTSFGSLHLVNWRTLFAVFSLMLTTTLIWFSTTAQVSDLASGKNLVTSGLVEQWRHGDVVVMIRHAERCDRSANSCLGSPDGITVNGSHAASDVGEGLRRLGLDRTQLIASPLTRTQQTANYIAGQAVVPQGWAGDCNNHFKDAVVAHKIKGENLVLITHSGCIDHFERTMGVPAGERSSEYAEAFFVKMDGKSTPRILGSLNAVQWKSLANDQLK</sequence>
<protein>
    <submittedName>
        <fullName evidence="5">Putative Ais protein</fullName>
    </submittedName>
</protein>
<dbReference type="AlphaFoldDB" id="A0A3M2V5A3"/>
<evidence type="ECO:0000256" key="4">
    <source>
        <dbReference type="SAM" id="Phobius"/>
    </source>
</evidence>
<keyword evidence="4" id="KW-0472">Membrane</keyword>
<dbReference type="RefSeq" id="WP_011105581.1">
    <property type="nucleotide sequence ID" value="NZ_LGLH01000008.1"/>
</dbReference>
<feature type="transmembrane region" description="Helical" evidence="4">
    <location>
        <begin position="21"/>
        <end position="42"/>
    </location>
</feature>
<organism evidence="5 6">
    <name type="scientific">Pseudomonas syringae pv. maculicola</name>
    <dbReference type="NCBI Taxonomy" id="59511"/>
    <lineage>
        <taxon>Bacteria</taxon>
        <taxon>Pseudomonadati</taxon>
        <taxon>Pseudomonadota</taxon>
        <taxon>Gammaproteobacteria</taxon>
        <taxon>Pseudomonadales</taxon>
        <taxon>Pseudomonadaceae</taxon>
        <taxon>Pseudomonas</taxon>
    </lineage>
</organism>
<evidence type="ECO:0000256" key="1">
    <source>
        <dbReference type="ARBA" id="ARBA00022729"/>
    </source>
</evidence>
<dbReference type="GeneID" id="1187275"/>
<dbReference type="InterPro" id="IPR011310">
    <property type="entry name" value="LipoPS_heptP_Pase"/>
</dbReference>
<dbReference type="InterPro" id="IPR013078">
    <property type="entry name" value="His_Pase_superF_clade-1"/>
</dbReference>
<dbReference type="Pfam" id="PF00300">
    <property type="entry name" value="His_Phos_1"/>
    <property type="match status" value="1"/>
</dbReference>
<gene>
    <name evidence="5" type="ORF">APX70_00612</name>
</gene>
<evidence type="ECO:0000256" key="3">
    <source>
        <dbReference type="ARBA" id="ARBA00022801"/>
    </source>
</evidence>
<keyword evidence="4" id="KW-0812">Transmembrane</keyword>
<dbReference type="CDD" id="cd07040">
    <property type="entry name" value="HP"/>
    <property type="match status" value="1"/>
</dbReference>
<proteinExistence type="predicted"/>
<name>A0A3M2V5A3_PSEYM</name>
<keyword evidence="1" id="KW-0732">Signal</keyword>
<evidence type="ECO:0000313" key="6">
    <source>
        <dbReference type="Proteomes" id="UP000282378"/>
    </source>
</evidence>
<reference evidence="5 6" key="1">
    <citation type="submission" date="2018-08" db="EMBL/GenBank/DDBJ databases">
        <title>Recombination of ecologically and evolutionarily significant loci maintains genetic cohesion in the Pseudomonas syringae species complex.</title>
        <authorList>
            <person name="Dillon M."/>
            <person name="Thakur S."/>
            <person name="Almeida R.N.D."/>
            <person name="Weir B.S."/>
            <person name="Guttman D.S."/>
        </authorList>
    </citation>
    <scope>NUCLEOTIDE SEQUENCE [LARGE SCALE GENOMIC DNA]</scope>
    <source>
        <strain evidence="5 6">88_10</strain>
    </source>
</reference>
<dbReference type="Proteomes" id="UP000282378">
    <property type="component" value="Unassembled WGS sequence"/>
</dbReference>